<dbReference type="PROSITE" id="PS51257">
    <property type="entry name" value="PROKAR_LIPOPROTEIN"/>
    <property type="match status" value="1"/>
</dbReference>
<protein>
    <recommendedName>
        <fullName evidence="5">Lipoprotein</fullName>
    </recommendedName>
</protein>
<evidence type="ECO:0000313" key="4">
    <source>
        <dbReference type="Proteomes" id="UP000214646"/>
    </source>
</evidence>
<proteinExistence type="predicted"/>
<evidence type="ECO:0008006" key="5">
    <source>
        <dbReference type="Google" id="ProtNLM"/>
    </source>
</evidence>
<feature type="chain" id="PRO_5012623812" description="Lipoprotein" evidence="2">
    <location>
        <begin position="21"/>
        <end position="76"/>
    </location>
</feature>
<accession>A0A225DHS1</accession>
<dbReference type="OrthoDB" id="9909316at2"/>
<comment type="caution">
    <text evidence="3">The sequence shown here is derived from an EMBL/GenBank/DDBJ whole genome shotgun (WGS) entry which is preliminary data.</text>
</comment>
<evidence type="ECO:0000256" key="1">
    <source>
        <dbReference type="SAM" id="MobiDB-lite"/>
    </source>
</evidence>
<dbReference type="AlphaFoldDB" id="A0A225DHS1"/>
<dbReference type="Proteomes" id="UP000214646">
    <property type="component" value="Unassembled WGS sequence"/>
</dbReference>
<organism evidence="3 4">
    <name type="scientific">Fimbriiglobus ruber</name>
    <dbReference type="NCBI Taxonomy" id="1908690"/>
    <lineage>
        <taxon>Bacteria</taxon>
        <taxon>Pseudomonadati</taxon>
        <taxon>Planctomycetota</taxon>
        <taxon>Planctomycetia</taxon>
        <taxon>Gemmatales</taxon>
        <taxon>Gemmataceae</taxon>
        <taxon>Fimbriiglobus</taxon>
    </lineage>
</organism>
<dbReference type="EMBL" id="NIDE01000008">
    <property type="protein sequence ID" value="OWK40533.1"/>
    <property type="molecule type" value="Genomic_DNA"/>
</dbReference>
<dbReference type="RefSeq" id="WP_088256433.1">
    <property type="nucleotide sequence ID" value="NZ_NIDE01000008.1"/>
</dbReference>
<gene>
    <name evidence="3" type="ORF">FRUB_05452</name>
</gene>
<name>A0A225DHS1_9BACT</name>
<feature type="region of interest" description="Disordered" evidence="1">
    <location>
        <begin position="24"/>
        <end position="76"/>
    </location>
</feature>
<keyword evidence="2" id="KW-0732">Signal</keyword>
<reference evidence="4" key="1">
    <citation type="submission" date="2017-06" db="EMBL/GenBank/DDBJ databases">
        <title>Genome analysis of Fimbriiglobus ruber SP5, the first member of the order Planctomycetales with confirmed chitinolytic capability.</title>
        <authorList>
            <person name="Ravin N.V."/>
            <person name="Rakitin A.L."/>
            <person name="Ivanova A.A."/>
            <person name="Beletsky A.V."/>
            <person name="Kulichevskaya I.S."/>
            <person name="Mardanov A.V."/>
            <person name="Dedysh S.N."/>
        </authorList>
    </citation>
    <scope>NUCLEOTIDE SEQUENCE [LARGE SCALE GENOMIC DNA]</scope>
    <source>
        <strain evidence="4">SP5</strain>
    </source>
</reference>
<feature type="compositionally biased region" description="Basic and acidic residues" evidence="1">
    <location>
        <begin position="58"/>
        <end position="76"/>
    </location>
</feature>
<feature type="signal peptide" evidence="2">
    <location>
        <begin position="1"/>
        <end position="20"/>
    </location>
</feature>
<keyword evidence="4" id="KW-1185">Reference proteome</keyword>
<evidence type="ECO:0000313" key="3">
    <source>
        <dbReference type="EMBL" id="OWK40533.1"/>
    </source>
</evidence>
<evidence type="ECO:0000256" key="2">
    <source>
        <dbReference type="SAM" id="SignalP"/>
    </source>
</evidence>
<sequence length="76" mass="8379">MTRKALLSTLFLATLLGAGCGTFDTPWSLRGTPKPDRPGLSIEEQQRNGRARYGLPDDDYRVGPKTFDDRPSPSGR</sequence>